<evidence type="ECO:0000256" key="2">
    <source>
        <dbReference type="SAM" id="SignalP"/>
    </source>
</evidence>
<dbReference type="PIRSF" id="PIRSF017082">
    <property type="entry name" value="YflP"/>
    <property type="match status" value="1"/>
</dbReference>
<organism evidence="3 4">
    <name type="scientific">Phyllobacterium phragmitis</name>
    <dbReference type="NCBI Taxonomy" id="2670329"/>
    <lineage>
        <taxon>Bacteria</taxon>
        <taxon>Pseudomonadati</taxon>
        <taxon>Pseudomonadota</taxon>
        <taxon>Alphaproteobacteria</taxon>
        <taxon>Hyphomicrobiales</taxon>
        <taxon>Phyllobacteriaceae</taxon>
        <taxon>Phyllobacterium</taxon>
    </lineage>
</organism>
<protein>
    <submittedName>
        <fullName evidence="3">Tripartite tricarboxylate transporter substrate-binding protein</fullName>
    </submittedName>
</protein>
<evidence type="ECO:0000256" key="1">
    <source>
        <dbReference type="ARBA" id="ARBA00006987"/>
    </source>
</evidence>
<dbReference type="PANTHER" id="PTHR42928">
    <property type="entry name" value="TRICARBOXYLATE-BINDING PROTEIN"/>
    <property type="match status" value="1"/>
</dbReference>
<accession>A0A2S9IPK5</accession>
<feature type="signal peptide" evidence="2">
    <location>
        <begin position="1"/>
        <end position="24"/>
    </location>
</feature>
<feature type="chain" id="PRO_5015548276" evidence="2">
    <location>
        <begin position="25"/>
        <end position="319"/>
    </location>
</feature>
<dbReference type="CDD" id="cd07012">
    <property type="entry name" value="PBP2_Bug_TTT"/>
    <property type="match status" value="1"/>
</dbReference>
<keyword evidence="4" id="KW-1185">Reference proteome</keyword>
<dbReference type="Proteomes" id="UP000239434">
    <property type="component" value="Unassembled WGS sequence"/>
</dbReference>
<dbReference type="Pfam" id="PF03401">
    <property type="entry name" value="TctC"/>
    <property type="match status" value="1"/>
</dbReference>
<keyword evidence="2" id="KW-0732">Signal</keyword>
<dbReference type="AlphaFoldDB" id="A0A2S9IPK5"/>
<dbReference type="Gene3D" id="3.40.190.150">
    <property type="entry name" value="Bordetella uptake gene, domain 1"/>
    <property type="match status" value="1"/>
</dbReference>
<dbReference type="SUPFAM" id="SSF53850">
    <property type="entry name" value="Periplasmic binding protein-like II"/>
    <property type="match status" value="1"/>
</dbReference>
<gene>
    <name evidence="3" type="ORF">C5748_16925</name>
</gene>
<proteinExistence type="inferred from homology"/>
<dbReference type="RefSeq" id="WP_105743098.1">
    <property type="nucleotide sequence ID" value="NZ_PVBR01000012.1"/>
</dbReference>
<dbReference type="Gene3D" id="3.40.190.10">
    <property type="entry name" value="Periplasmic binding protein-like II"/>
    <property type="match status" value="1"/>
</dbReference>
<dbReference type="PANTHER" id="PTHR42928:SF5">
    <property type="entry name" value="BLR1237 PROTEIN"/>
    <property type="match status" value="1"/>
</dbReference>
<evidence type="ECO:0000313" key="3">
    <source>
        <dbReference type="EMBL" id="PRD42459.1"/>
    </source>
</evidence>
<dbReference type="InterPro" id="IPR005064">
    <property type="entry name" value="BUG"/>
</dbReference>
<comment type="similarity">
    <text evidence="1">Belongs to the UPF0065 (bug) family.</text>
</comment>
<sequence length="319" mass="33692">MLKLIKMTTAIATAALLTAGTAIAADYPNKPIEMIVGFGAGGGTDVMARTVAPFIEKYLGNGASVVIKNVPGASGQIGVTQTAHATPDGYTLGTFNLPGMMARTIDRKAEYDVDSFTYLANVVNDPNVIVTSKASGFDTLDKLIEEAKANPGAITVGMSSLGGDDHFALIKLQNLINSEFTIVPFKGSAPARTALLGGHVAMGILNISEVAEFQDQLNVLGVALDKRSQFAPDLPTFKEQGLDLVNGAMRGFIAPAGLPDEARNNLMAAFSKLKDDPEFLKAMKDTANPVEVVTGDDFKSMTKDIHDLATGVWEATPWN</sequence>
<dbReference type="InterPro" id="IPR042100">
    <property type="entry name" value="Bug_dom1"/>
</dbReference>
<dbReference type="EMBL" id="PVBR01000012">
    <property type="protein sequence ID" value="PRD42459.1"/>
    <property type="molecule type" value="Genomic_DNA"/>
</dbReference>
<evidence type="ECO:0000313" key="4">
    <source>
        <dbReference type="Proteomes" id="UP000239434"/>
    </source>
</evidence>
<comment type="caution">
    <text evidence="3">The sequence shown here is derived from an EMBL/GenBank/DDBJ whole genome shotgun (WGS) entry which is preliminary data.</text>
</comment>
<reference evidence="3 4" key="1">
    <citation type="submission" date="2018-02" db="EMBL/GenBank/DDBJ databases">
        <title>The draft genome of Phyllobacterium sp. 1N-3.</title>
        <authorList>
            <person name="Liu L."/>
            <person name="Li L."/>
            <person name="Zhang X."/>
            <person name="Wang T."/>
            <person name="Liang L."/>
        </authorList>
    </citation>
    <scope>NUCLEOTIDE SEQUENCE [LARGE SCALE GENOMIC DNA]</scope>
    <source>
        <strain evidence="3 4">1N-3</strain>
    </source>
</reference>
<name>A0A2S9IPK5_9HYPH</name>